<dbReference type="PANTHER" id="PTHR35566">
    <property type="entry name" value="BLR3599 PROTEIN"/>
    <property type="match status" value="1"/>
</dbReference>
<sequence>MSWNDRVVWSEGQFLLPQMFQQQERYLEHVMHYRSLPLTPFFWGFSHYNIDGEALNIGKLILKEASGIFPDGTPFNAPDHTPLPPPLTILPEHLNQQICLAVPVRAPNSEETTFDNNPESLARFSVHEHDIRDANSLGRGAQLLQLSHLRLRLLPEKAVTGAWIGLPLTRITGLNPDGRIDIDHDLIPPIINYQASSLMCTWLSWINDLIRMRADSLAERLTGSDNHGHEAAEVSDYLLLQILNRFEPLLTHLAKTPLAPEVLYRYLSELAGELSTYVRPQTRRPAEYKEYKHLTPYAGLKSLVDEVQFLLNAVLIRGAQRIELKEGTYGILNAVVAPSDLADFSTLVLAIKASMPTDVLLQHFAAQTKIGPSDRLPELIRSHLPGLALQVLPVPPRQIPFQAGYIYYDIRRVGALWEHIAVTAGWPCIPPGNFRGWRQNCGECAINDRPVP</sequence>
<gene>
    <name evidence="1" type="ORF">NCTC6385_04172</name>
</gene>
<reference evidence="1 2" key="1">
    <citation type="submission" date="2018-06" db="EMBL/GenBank/DDBJ databases">
        <authorList>
            <consortium name="Pathogen Informatics"/>
            <person name="Doyle S."/>
        </authorList>
    </citation>
    <scope>NUCLEOTIDE SEQUENCE [LARGE SCALE GENOMIC DNA]</scope>
    <source>
        <strain evidence="1 2">NCTC6385</strain>
    </source>
</reference>
<name>A0A7D8ET30_SALER</name>
<accession>A0A7D8ET30</accession>
<evidence type="ECO:0000313" key="2">
    <source>
        <dbReference type="Proteomes" id="UP000254463"/>
    </source>
</evidence>
<evidence type="ECO:0000313" key="1">
    <source>
        <dbReference type="EMBL" id="SUF97150.1"/>
    </source>
</evidence>
<proteinExistence type="predicted"/>
<dbReference type="NCBIfam" id="TIGR03353">
    <property type="entry name" value="VI_chp_4"/>
    <property type="match status" value="1"/>
</dbReference>
<dbReference type="EMBL" id="UGWV01000002">
    <property type="protein sequence ID" value="SUF97150.1"/>
    <property type="molecule type" value="Genomic_DNA"/>
</dbReference>
<dbReference type="AlphaFoldDB" id="A0A7D8ET30"/>
<dbReference type="Proteomes" id="UP000254463">
    <property type="component" value="Unassembled WGS sequence"/>
</dbReference>
<dbReference type="Pfam" id="PF05936">
    <property type="entry name" value="T6SS_VasE"/>
    <property type="match status" value="1"/>
</dbReference>
<dbReference type="PANTHER" id="PTHR35566:SF6">
    <property type="entry name" value="CYTOPLASMIC PROTEIN"/>
    <property type="match status" value="1"/>
</dbReference>
<organism evidence="1 2">
    <name type="scientific">Salmonella enterica</name>
    <name type="common">Salmonella choleraesuis</name>
    <dbReference type="NCBI Taxonomy" id="28901"/>
    <lineage>
        <taxon>Bacteria</taxon>
        <taxon>Pseudomonadati</taxon>
        <taxon>Pseudomonadota</taxon>
        <taxon>Gammaproteobacteria</taxon>
        <taxon>Enterobacterales</taxon>
        <taxon>Enterobacteriaceae</taxon>
        <taxon>Salmonella</taxon>
    </lineage>
</organism>
<dbReference type="InterPro" id="IPR010263">
    <property type="entry name" value="T6SS_TssK"/>
</dbReference>
<protein>
    <submittedName>
        <fullName evidence="1">Type VI secretion protein</fullName>
    </submittedName>
</protein>